<dbReference type="AlphaFoldDB" id="A0A935TGL1"/>
<dbReference type="GO" id="GO:0140359">
    <property type="term" value="F:ABC-type transporter activity"/>
    <property type="evidence" value="ECO:0007669"/>
    <property type="project" value="InterPro"/>
</dbReference>
<dbReference type="PANTHER" id="PTHR24221:SF402">
    <property type="entry name" value="IRON-SULFUR CLUSTERS TRANSPORTER ABCB7, MITOCHONDRIAL"/>
    <property type="match status" value="1"/>
</dbReference>
<evidence type="ECO:0000313" key="12">
    <source>
        <dbReference type="EMBL" id="MBK7955927.1"/>
    </source>
</evidence>
<evidence type="ECO:0000256" key="1">
    <source>
        <dbReference type="ARBA" id="ARBA00004651"/>
    </source>
</evidence>
<feature type="transmembrane region" description="Helical" evidence="9">
    <location>
        <begin position="180"/>
        <end position="199"/>
    </location>
</feature>
<dbReference type="PROSITE" id="PS50893">
    <property type="entry name" value="ABC_TRANSPORTER_2"/>
    <property type="match status" value="1"/>
</dbReference>
<evidence type="ECO:0000259" key="11">
    <source>
        <dbReference type="PROSITE" id="PS50929"/>
    </source>
</evidence>
<dbReference type="Pfam" id="PF00005">
    <property type="entry name" value="ABC_tran"/>
    <property type="match status" value="1"/>
</dbReference>
<accession>A0A935TGL1</accession>
<dbReference type="InterPro" id="IPR003593">
    <property type="entry name" value="AAA+_ATPase"/>
</dbReference>
<evidence type="ECO:0000256" key="6">
    <source>
        <dbReference type="ARBA" id="ARBA00022840"/>
    </source>
</evidence>
<evidence type="ECO:0000256" key="3">
    <source>
        <dbReference type="ARBA" id="ARBA00022475"/>
    </source>
</evidence>
<evidence type="ECO:0000256" key="7">
    <source>
        <dbReference type="ARBA" id="ARBA00022989"/>
    </source>
</evidence>
<feature type="transmembrane region" description="Helical" evidence="9">
    <location>
        <begin position="72"/>
        <end position="94"/>
    </location>
</feature>
<evidence type="ECO:0000256" key="9">
    <source>
        <dbReference type="SAM" id="Phobius"/>
    </source>
</evidence>
<dbReference type="Gene3D" id="3.40.50.300">
    <property type="entry name" value="P-loop containing nucleotide triphosphate hydrolases"/>
    <property type="match status" value="1"/>
</dbReference>
<dbReference type="Proteomes" id="UP000706151">
    <property type="component" value="Unassembled WGS sequence"/>
</dbReference>
<keyword evidence="5" id="KW-0547">Nucleotide-binding</keyword>
<dbReference type="GO" id="GO:0005524">
    <property type="term" value="F:ATP binding"/>
    <property type="evidence" value="ECO:0007669"/>
    <property type="project" value="UniProtKB-KW"/>
</dbReference>
<proteinExistence type="predicted"/>
<gene>
    <name evidence="12" type="ORF">IPK02_19390</name>
</gene>
<sequence>MRRAASSSLAADRPPAGESHLWLTLNKLLPYLWQYKWRVLLALLCLFTAKLANVTVPLVFKEMIDGLSSTQQALALPALLLLLYGALRFSTSLFTELREILFARVTQRAVRRIALEVFRHLHELSLRFHLERQTGGVSRDIERGSRSISSLISYTLYSILPTLVEITLVLIILFVRYDSAFVLITLASLTAYVVFTVKVSNWRIAIRRKVNETDSAANTRAIDSLLNYETVKYFNNEEYEARRYDEQMQHWEDAATRSQVSLSWLNLGQQVIIALGVTAMMWRAASGVVAGTMTIGDLVLVNAFLIQLYMPLTFLGVVYREIRQALADIERMFDLLQVNREIADAPDATSLPAGPLQIRFCEVDFSYEANRQILHGVDFAIPAGRTVAVVGESGSGKSTLARLLYRFYDISGGHIRINGEDLRQLTQASLRAGIGIVPQDTVLFNDTIYYNIQYGQPEAGREQVLAAAAAAQLAAFIELLPDGYETRVGERGLKLSGGEKQRVAIARALLKNPPVLIFDEATSALDSKTEKAIQASLDNAARGRTTLVIAHRLSTIMNADEILVMDAGRIVERGAHLTLLGNAGLYAQMWALQQLEESTDAAAS</sequence>
<dbReference type="InterPro" id="IPR027417">
    <property type="entry name" value="P-loop_NTPase"/>
</dbReference>
<dbReference type="GO" id="GO:0016887">
    <property type="term" value="F:ATP hydrolysis activity"/>
    <property type="evidence" value="ECO:0007669"/>
    <property type="project" value="InterPro"/>
</dbReference>
<dbReference type="EMBL" id="JADJOT010000011">
    <property type="protein sequence ID" value="MBK7955927.1"/>
    <property type="molecule type" value="Genomic_DNA"/>
</dbReference>
<dbReference type="PANTHER" id="PTHR24221">
    <property type="entry name" value="ATP-BINDING CASSETTE SUB-FAMILY B"/>
    <property type="match status" value="1"/>
</dbReference>
<dbReference type="Pfam" id="PF00664">
    <property type="entry name" value="ABC_membrane"/>
    <property type="match status" value="1"/>
</dbReference>
<comment type="caution">
    <text evidence="12">The sequence shown here is derived from an EMBL/GenBank/DDBJ whole genome shotgun (WGS) entry which is preliminary data.</text>
</comment>
<evidence type="ECO:0000256" key="8">
    <source>
        <dbReference type="ARBA" id="ARBA00023136"/>
    </source>
</evidence>
<dbReference type="PROSITE" id="PS00211">
    <property type="entry name" value="ABC_TRANSPORTER_1"/>
    <property type="match status" value="1"/>
</dbReference>
<feature type="transmembrane region" description="Helical" evidence="9">
    <location>
        <begin position="39"/>
        <end position="60"/>
    </location>
</feature>
<dbReference type="Gene3D" id="1.20.1560.10">
    <property type="entry name" value="ABC transporter type 1, transmembrane domain"/>
    <property type="match status" value="1"/>
</dbReference>
<dbReference type="GO" id="GO:0005886">
    <property type="term" value="C:plasma membrane"/>
    <property type="evidence" value="ECO:0007669"/>
    <property type="project" value="UniProtKB-SubCell"/>
</dbReference>
<dbReference type="InterPro" id="IPR039421">
    <property type="entry name" value="Type_1_exporter"/>
</dbReference>
<keyword evidence="6 12" id="KW-0067">ATP-binding</keyword>
<evidence type="ECO:0000256" key="4">
    <source>
        <dbReference type="ARBA" id="ARBA00022692"/>
    </source>
</evidence>
<dbReference type="SUPFAM" id="SSF90123">
    <property type="entry name" value="ABC transporter transmembrane region"/>
    <property type="match status" value="1"/>
</dbReference>
<dbReference type="InterPro" id="IPR011527">
    <property type="entry name" value="ABC1_TM_dom"/>
</dbReference>
<keyword evidence="8 9" id="KW-0472">Membrane</keyword>
<dbReference type="CDD" id="cd18582">
    <property type="entry name" value="ABC_6TM_ATM1_ABCB7"/>
    <property type="match status" value="1"/>
</dbReference>
<evidence type="ECO:0000256" key="2">
    <source>
        <dbReference type="ARBA" id="ARBA00022448"/>
    </source>
</evidence>
<organism evidence="12 13">
    <name type="scientific">Candidatus Accumulibacter affinis</name>
    <dbReference type="NCBI Taxonomy" id="2954384"/>
    <lineage>
        <taxon>Bacteria</taxon>
        <taxon>Pseudomonadati</taxon>
        <taxon>Pseudomonadota</taxon>
        <taxon>Betaproteobacteria</taxon>
        <taxon>Candidatus Accumulibacter</taxon>
    </lineage>
</organism>
<name>A0A935TGL1_9PROT</name>
<dbReference type="InterPro" id="IPR017871">
    <property type="entry name" value="ABC_transporter-like_CS"/>
</dbReference>
<dbReference type="PROSITE" id="PS50929">
    <property type="entry name" value="ABC_TM1F"/>
    <property type="match status" value="1"/>
</dbReference>
<evidence type="ECO:0000256" key="5">
    <source>
        <dbReference type="ARBA" id="ARBA00022741"/>
    </source>
</evidence>
<keyword evidence="7 9" id="KW-1133">Transmembrane helix</keyword>
<dbReference type="SUPFAM" id="SSF52540">
    <property type="entry name" value="P-loop containing nucleoside triphosphate hydrolases"/>
    <property type="match status" value="1"/>
</dbReference>
<feature type="domain" description="ABC transmembrane type-1" evidence="11">
    <location>
        <begin position="40"/>
        <end position="324"/>
    </location>
</feature>
<feature type="transmembrane region" description="Helical" evidence="9">
    <location>
        <begin position="151"/>
        <end position="174"/>
    </location>
</feature>
<reference evidence="12 13" key="1">
    <citation type="submission" date="2020-10" db="EMBL/GenBank/DDBJ databases">
        <title>Connecting structure to function with the recovery of over 1000 high-quality activated sludge metagenome-assembled genomes encoding full-length rRNA genes using long-read sequencing.</title>
        <authorList>
            <person name="Singleton C.M."/>
            <person name="Petriglieri F."/>
            <person name="Kristensen J.M."/>
            <person name="Kirkegaard R.H."/>
            <person name="Michaelsen T.Y."/>
            <person name="Andersen M.H."/>
            <person name="Karst S.M."/>
            <person name="Dueholm M.S."/>
            <person name="Nielsen P.H."/>
            <person name="Albertsen M."/>
        </authorList>
    </citation>
    <scope>NUCLEOTIDE SEQUENCE [LARGE SCALE GENOMIC DNA]</scope>
    <source>
        <strain evidence="12">Fred_18-Q3-R57-64_BAT3C.720</strain>
    </source>
</reference>
<feature type="domain" description="ABC transporter" evidence="10">
    <location>
        <begin position="358"/>
        <end position="592"/>
    </location>
</feature>
<evidence type="ECO:0000259" key="10">
    <source>
        <dbReference type="PROSITE" id="PS50893"/>
    </source>
</evidence>
<protein>
    <submittedName>
        <fullName evidence="12">ABC transporter ATP-binding protein/permease</fullName>
    </submittedName>
</protein>
<dbReference type="GO" id="GO:0006879">
    <property type="term" value="P:intracellular iron ion homeostasis"/>
    <property type="evidence" value="ECO:0007669"/>
    <property type="project" value="TreeGrafter"/>
</dbReference>
<evidence type="ECO:0000313" key="13">
    <source>
        <dbReference type="Proteomes" id="UP000706151"/>
    </source>
</evidence>
<dbReference type="InterPro" id="IPR036640">
    <property type="entry name" value="ABC1_TM_sf"/>
</dbReference>
<keyword evidence="3" id="KW-1003">Cell membrane</keyword>
<dbReference type="InterPro" id="IPR003439">
    <property type="entry name" value="ABC_transporter-like_ATP-bd"/>
</dbReference>
<dbReference type="SMART" id="SM00382">
    <property type="entry name" value="AAA"/>
    <property type="match status" value="1"/>
</dbReference>
<comment type="subcellular location">
    <subcellularLocation>
        <location evidence="1">Cell membrane</location>
        <topology evidence="1">Multi-pass membrane protein</topology>
    </subcellularLocation>
</comment>
<keyword evidence="4 9" id="KW-0812">Transmembrane</keyword>
<keyword evidence="2" id="KW-0813">Transport</keyword>
<dbReference type="FunFam" id="3.40.50.300:FF:000287">
    <property type="entry name" value="Multidrug ABC transporter ATP-binding protein"/>
    <property type="match status" value="1"/>
</dbReference>